<evidence type="ECO:0000313" key="3">
    <source>
        <dbReference type="EMBL" id="PLW19847.1"/>
    </source>
</evidence>
<reference evidence="3 4" key="1">
    <citation type="submission" date="2017-11" db="EMBL/GenBank/DDBJ databases">
        <title>De novo assembly and phasing of dikaryotic genomes from two isolates of Puccinia coronata f. sp. avenae, the causal agent of oat crown rust.</title>
        <authorList>
            <person name="Miller M.E."/>
            <person name="Zhang Y."/>
            <person name="Omidvar V."/>
            <person name="Sperschneider J."/>
            <person name="Schwessinger B."/>
            <person name="Raley C."/>
            <person name="Palmer J.M."/>
            <person name="Garnica D."/>
            <person name="Upadhyaya N."/>
            <person name="Rathjen J."/>
            <person name="Taylor J.M."/>
            <person name="Park R.F."/>
            <person name="Dodds P.N."/>
            <person name="Hirsch C.D."/>
            <person name="Kianian S.F."/>
            <person name="Figueroa M."/>
        </authorList>
    </citation>
    <scope>NUCLEOTIDE SEQUENCE [LARGE SCALE GENOMIC DNA]</scope>
    <source>
        <strain evidence="3">12SD80</strain>
    </source>
</reference>
<organism evidence="3 4">
    <name type="scientific">Puccinia coronata f. sp. avenae</name>
    <dbReference type="NCBI Taxonomy" id="200324"/>
    <lineage>
        <taxon>Eukaryota</taxon>
        <taxon>Fungi</taxon>
        <taxon>Dikarya</taxon>
        <taxon>Basidiomycota</taxon>
        <taxon>Pucciniomycotina</taxon>
        <taxon>Pucciniomycetes</taxon>
        <taxon>Pucciniales</taxon>
        <taxon>Pucciniaceae</taxon>
        <taxon>Puccinia</taxon>
    </lineage>
</organism>
<dbReference type="AlphaFoldDB" id="A0A2N5T2Y2"/>
<name>A0A2N5T2Y2_9BASI</name>
<feature type="signal peptide" evidence="2">
    <location>
        <begin position="1"/>
        <end position="21"/>
    </location>
</feature>
<feature type="chain" id="PRO_5014646039" evidence="2">
    <location>
        <begin position="22"/>
        <end position="153"/>
    </location>
</feature>
<sequence length="153" mass="16235">MYALSSKVLLGLLYAVTIALCSPHPSHNHDTVTFQKPDTPVLDYFSHLRKRSKAAEVAGQVRTALDIGSSGVPKLVGDVLKLQQDLEGIVKQLKASGMIPGSKKDTKTQDPKQNAAVTDADSTTEVILADDDLASKTNSTQEAPSPAVLKTAP</sequence>
<comment type="caution">
    <text evidence="3">The sequence shown here is derived from an EMBL/GenBank/DDBJ whole genome shotgun (WGS) entry which is preliminary data.</text>
</comment>
<dbReference type="EMBL" id="PGCI01000708">
    <property type="protein sequence ID" value="PLW19847.1"/>
    <property type="molecule type" value="Genomic_DNA"/>
</dbReference>
<proteinExistence type="predicted"/>
<evidence type="ECO:0000256" key="2">
    <source>
        <dbReference type="SAM" id="SignalP"/>
    </source>
</evidence>
<gene>
    <name evidence="3" type="ORF">PCASD_17225</name>
</gene>
<accession>A0A2N5T2Y2</accession>
<feature type="region of interest" description="Disordered" evidence="1">
    <location>
        <begin position="97"/>
        <end position="153"/>
    </location>
</feature>
<evidence type="ECO:0000313" key="4">
    <source>
        <dbReference type="Proteomes" id="UP000235392"/>
    </source>
</evidence>
<protein>
    <submittedName>
        <fullName evidence="3">Uncharacterized protein</fullName>
    </submittedName>
</protein>
<keyword evidence="2" id="KW-0732">Signal</keyword>
<dbReference type="Proteomes" id="UP000235392">
    <property type="component" value="Unassembled WGS sequence"/>
</dbReference>
<feature type="compositionally biased region" description="Polar residues" evidence="1">
    <location>
        <begin position="111"/>
        <end position="125"/>
    </location>
</feature>
<evidence type="ECO:0000256" key="1">
    <source>
        <dbReference type="SAM" id="MobiDB-lite"/>
    </source>
</evidence>